<comment type="similarity">
    <text evidence="1">Belongs to the peptidase C40 family.</text>
</comment>
<dbReference type="PANTHER" id="PTHR47053">
    <property type="entry name" value="MUREIN DD-ENDOPEPTIDASE MEPH-RELATED"/>
    <property type="match status" value="1"/>
</dbReference>
<keyword evidence="6" id="KW-0732">Signal</keyword>
<dbReference type="SUPFAM" id="SSF47090">
    <property type="entry name" value="PGBD-like"/>
    <property type="match status" value="2"/>
</dbReference>
<gene>
    <name evidence="8" type="ORF">CR203_05925</name>
</gene>
<dbReference type="AlphaFoldDB" id="A0A3A9KD62"/>
<dbReference type="EMBL" id="PDOE01000002">
    <property type="protein sequence ID" value="RKL68451.1"/>
    <property type="molecule type" value="Genomic_DNA"/>
</dbReference>
<dbReference type="GO" id="GO:0008234">
    <property type="term" value="F:cysteine-type peptidase activity"/>
    <property type="evidence" value="ECO:0007669"/>
    <property type="project" value="UniProtKB-KW"/>
</dbReference>
<feature type="domain" description="NlpC/P60" evidence="7">
    <location>
        <begin position="208"/>
        <end position="326"/>
    </location>
</feature>
<dbReference type="InterPro" id="IPR000064">
    <property type="entry name" value="NLP_P60_dom"/>
</dbReference>
<accession>A0A3A9KD62</accession>
<dbReference type="InterPro" id="IPR038765">
    <property type="entry name" value="Papain-like_cys_pep_sf"/>
</dbReference>
<dbReference type="Gene3D" id="3.90.1720.10">
    <property type="entry name" value="endopeptidase domain like (from Nostoc punctiforme)"/>
    <property type="match status" value="1"/>
</dbReference>
<dbReference type="RefSeq" id="WP_110938831.1">
    <property type="nucleotide sequence ID" value="NZ_KZ614147.1"/>
</dbReference>
<feature type="region of interest" description="Disordered" evidence="5">
    <location>
        <begin position="177"/>
        <end position="214"/>
    </location>
</feature>
<name>A0A3A9KD62_9BACI</name>
<dbReference type="InterPro" id="IPR002477">
    <property type="entry name" value="Peptidoglycan-bd-like"/>
</dbReference>
<dbReference type="SUPFAM" id="SSF54001">
    <property type="entry name" value="Cysteine proteinases"/>
    <property type="match status" value="1"/>
</dbReference>
<evidence type="ECO:0000313" key="8">
    <source>
        <dbReference type="EMBL" id="RKL68451.1"/>
    </source>
</evidence>
<keyword evidence="9" id="KW-1185">Reference proteome</keyword>
<evidence type="ECO:0000256" key="1">
    <source>
        <dbReference type="ARBA" id="ARBA00007074"/>
    </source>
</evidence>
<feature type="chain" id="PRO_5017453005" evidence="6">
    <location>
        <begin position="24"/>
        <end position="326"/>
    </location>
</feature>
<dbReference type="InterPro" id="IPR036365">
    <property type="entry name" value="PGBD-like_sf"/>
</dbReference>
<evidence type="ECO:0000313" key="9">
    <source>
        <dbReference type="Proteomes" id="UP000281498"/>
    </source>
</evidence>
<dbReference type="GO" id="GO:0006508">
    <property type="term" value="P:proteolysis"/>
    <property type="evidence" value="ECO:0007669"/>
    <property type="project" value="UniProtKB-KW"/>
</dbReference>
<protein>
    <submittedName>
        <fullName evidence="8">Peptidase</fullName>
    </submittedName>
</protein>
<keyword evidence="3" id="KW-0378">Hydrolase</keyword>
<keyword evidence="4" id="KW-0788">Thiol protease</keyword>
<comment type="caution">
    <text evidence="8">The sequence shown here is derived from an EMBL/GenBank/DDBJ whole genome shotgun (WGS) entry which is preliminary data.</text>
</comment>
<dbReference type="InterPro" id="IPR036366">
    <property type="entry name" value="PGBDSf"/>
</dbReference>
<evidence type="ECO:0000256" key="4">
    <source>
        <dbReference type="ARBA" id="ARBA00022807"/>
    </source>
</evidence>
<evidence type="ECO:0000256" key="2">
    <source>
        <dbReference type="ARBA" id="ARBA00022670"/>
    </source>
</evidence>
<dbReference type="PANTHER" id="PTHR47053:SF1">
    <property type="entry name" value="MUREIN DD-ENDOPEPTIDASE MEPH-RELATED"/>
    <property type="match status" value="1"/>
</dbReference>
<evidence type="ECO:0000259" key="7">
    <source>
        <dbReference type="PROSITE" id="PS51935"/>
    </source>
</evidence>
<sequence>MKKGLMSVVLASSVLIFPAVSGAALGDQTLRTGSNHADVEELQDVLRDTGHYASSSTGNFDSATKQAVRSFQSSKGILVDGIVGPQTFRSLGVSDSGGSSVSASSSTVNFSGTLRYGSRGSGVRSLQSALNSSGANAGSVDGVFGSQTRSAVQSFQRSAGISVDGVAGPQTFDALGGSVSSSGSSSASKSNSKSGSTGSVSSNSSGSSSSASGVISTAKGQIGSPYSWGGTSPSGFDCSGFLNYAFSKNGQSIPRTVSAIHGAATSVSNPQVGDIVFFATTHSGPSHAGIYLGNNEFIHAGSSTGVTVSNLNTSYWSNSYLGAGRL</sequence>
<dbReference type="Pfam" id="PF00877">
    <property type="entry name" value="NLPC_P60"/>
    <property type="match status" value="1"/>
</dbReference>
<evidence type="ECO:0000256" key="6">
    <source>
        <dbReference type="SAM" id="SignalP"/>
    </source>
</evidence>
<dbReference type="Proteomes" id="UP000281498">
    <property type="component" value="Unassembled WGS sequence"/>
</dbReference>
<dbReference type="Gene3D" id="1.10.101.10">
    <property type="entry name" value="PGBD-like superfamily/PGBD"/>
    <property type="match status" value="2"/>
</dbReference>
<organism evidence="8 9">
    <name type="scientific">Salipaludibacillus neizhouensis</name>
    <dbReference type="NCBI Taxonomy" id="885475"/>
    <lineage>
        <taxon>Bacteria</taxon>
        <taxon>Bacillati</taxon>
        <taxon>Bacillota</taxon>
        <taxon>Bacilli</taxon>
        <taxon>Bacillales</taxon>
        <taxon>Bacillaceae</taxon>
    </lineage>
</organism>
<dbReference type="Pfam" id="PF01471">
    <property type="entry name" value="PG_binding_1"/>
    <property type="match status" value="2"/>
</dbReference>
<keyword evidence="2" id="KW-0645">Protease</keyword>
<reference evidence="8 9" key="1">
    <citation type="submission" date="2017-10" db="EMBL/GenBank/DDBJ databases">
        <title>Bacillus sp. nov., a halophilic bacterium isolated from a Keqin Lake.</title>
        <authorList>
            <person name="Wang H."/>
        </authorList>
    </citation>
    <scope>NUCLEOTIDE SEQUENCE [LARGE SCALE GENOMIC DNA]</scope>
    <source>
        <strain evidence="8 9">KCTC 13187</strain>
    </source>
</reference>
<evidence type="ECO:0000256" key="5">
    <source>
        <dbReference type="SAM" id="MobiDB-lite"/>
    </source>
</evidence>
<proteinExistence type="inferred from homology"/>
<feature type="signal peptide" evidence="6">
    <location>
        <begin position="1"/>
        <end position="23"/>
    </location>
</feature>
<dbReference type="OrthoDB" id="9813368at2"/>
<dbReference type="PROSITE" id="PS51935">
    <property type="entry name" value="NLPC_P60"/>
    <property type="match status" value="1"/>
</dbReference>
<feature type="compositionally biased region" description="Low complexity" evidence="5">
    <location>
        <begin position="177"/>
        <end position="213"/>
    </location>
</feature>
<evidence type="ECO:0000256" key="3">
    <source>
        <dbReference type="ARBA" id="ARBA00022801"/>
    </source>
</evidence>
<dbReference type="InterPro" id="IPR051202">
    <property type="entry name" value="Peptidase_C40"/>
</dbReference>